<dbReference type="EMBL" id="KN834787">
    <property type="protein sequence ID" value="KIK58134.1"/>
    <property type="molecule type" value="Genomic_DNA"/>
</dbReference>
<sequence>MSQSLHLEDDGLTFQDLVYIYKKSIAFVPQGEQVPGNTEGERQFKTALQTEADAGRAGTG</sequence>
<keyword evidence="3" id="KW-1185">Reference proteome</keyword>
<protein>
    <submittedName>
        <fullName evidence="2">Uncharacterized protein</fullName>
    </submittedName>
</protein>
<dbReference type="OrthoDB" id="5283654at2759"/>
<dbReference type="Proteomes" id="UP000053593">
    <property type="component" value="Unassembled WGS sequence"/>
</dbReference>
<evidence type="ECO:0000256" key="1">
    <source>
        <dbReference type="SAM" id="MobiDB-lite"/>
    </source>
</evidence>
<proteinExistence type="predicted"/>
<organism evidence="2 3">
    <name type="scientific">Collybiopsis luxurians FD-317 M1</name>
    <dbReference type="NCBI Taxonomy" id="944289"/>
    <lineage>
        <taxon>Eukaryota</taxon>
        <taxon>Fungi</taxon>
        <taxon>Dikarya</taxon>
        <taxon>Basidiomycota</taxon>
        <taxon>Agaricomycotina</taxon>
        <taxon>Agaricomycetes</taxon>
        <taxon>Agaricomycetidae</taxon>
        <taxon>Agaricales</taxon>
        <taxon>Marasmiineae</taxon>
        <taxon>Omphalotaceae</taxon>
        <taxon>Collybiopsis</taxon>
        <taxon>Collybiopsis luxurians</taxon>
    </lineage>
</organism>
<feature type="region of interest" description="Disordered" evidence="1">
    <location>
        <begin position="31"/>
        <end position="60"/>
    </location>
</feature>
<evidence type="ECO:0000313" key="3">
    <source>
        <dbReference type="Proteomes" id="UP000053593"/>
    </source>
</evidence>
<dbReference type="HOGENOM" id="CLU_2941969_0_0_1"/>
<dbReference type="AlphaFoldDB" id="A0A0D0C6J7"/>
<reference evidence="2 3" key="1">
    <citation type="submission" date="2014-04" db="EMBL/GenBank/DDBJ databases">
        <title>Evolutionary Origins and Diversification of the Mycorrhizal Mutualists.</title>
        <authorList>
            <consortium name="DOE Joint Genome Institute"/>
            <consortium name="Mycorrhizal Genomics Consortium"/>
            <person name="Kohler A."/>
            <person name="Kuo A."/>
            <person name="Nagy L.G."/>
            <person name="Floudas D."/>
            <person name="Copeland A."/>
            <person name="Barry K.W."/>
            <person name="Cichocki N."/>
            <person name="Veneault-Fourrey C."/>
            <person name="LaButti K."/>
            <person name="Lindquist E.A."/>
            <person name="Lipzen A."/>
            <person name="Lundell T."/>
            <person name="Morin E."/>
            <person name="Murat C."/>
            <person name="Riley R."/>
            <person name="Ohm R."/>
            <person name="Sun H."/>
            <person name="Tunlid A."/>
            <person name="Henrissat B."/>
            <person name="Grigoriev I.V."/>
            <person name="Hibbett D.S."/>
            <person name="Martin F."/>
        </authorList>
    </citation>
    <scope>NUCLEOTIDE SEQUENCE [LARGE SCALE GENOMIC DNA]</scope>
    <source>
        <strain evidence="2 3">FD-317 M1</strain>
    </source>
</reference>
<gene>
    <name evidence="2" type="ORF">GYMLUDRAFT_707457</name>
</gene>
<name>A0A0D0C6J7_9AGAR</name>
<accession>A0A0D0C6J7</accession>
<evidence type="ECO:0000313" key="2">
    <source>
        <dbReference type="EMBL" id="KIK58134.1"/>
    </source>
</evidence>